<comment type="catalytic activity">
    <reaction evidence="1">
        <text>ATP + protein L-histidine = ADP + protein N-phospho-L-histidine.</text>
        <dbReference type="EC" id="2.7.13.3"/>
    </reaction>
</comment>
<keyword evidence="10" id="KW-0067">ATP-binding</keyword>
<feature type="domain" description="PAC" evidence="18">
    <location>
        <begin position="285"/>
        <end position="337"/>
    </location>
</feature>
<evidence type="ECO:0000256" key="14">
    <source>
        <dbReference type="PROSITE-ProRule" id="PRU00110"/>
    </source>
</evidence>
<evidence type="ECO:0000313" key="20">
    <source>
        <dbReference type="EMBL" id="MBD2189674.1"/>
    </source>
</evidence>
<dbReference type="Gene3D" id="1.20.120.160">
    <property type="entry name" value="HPT domain"/>
    <property type="match status" value="1"/>
</dbReference>
<evidence type="ECO:0000256" key="7">
    <source>
        <dbReference type="ARBA" id="ARBA00022692"/>
    </source>
</evidence>
<evidence type="ECO:0000256" key="4">
    <source>
        <dbReference type="ARBA" id="ARBA00022475"/>
    </source>
</evidence>
<dbReference type="PANTHER" id="PTHR45339:SF1">
    <property type="entry name" value="HYBRID SIGNAL TRANSDUCTION HISTIDINE KINASE J"/>
    <property type="match status" value="1"/>
</dbReference>
<dbReference type="CDD" id="cd17546">
    <property type="entry name" value="REC_hyHK_CKI1_RcsC-like"/>
    <property type="match status" value="1"/>
</dbReference>
<dbReference type="SMART" id="SM00388">
    <property type="entry name" value="HisKA"/>
    <property type="match status" value="1"/>
</dbReference>
<dbReference type="Gene3D" id="2.10.70.100">
    <property type="match status" value="1"/>
</dbReference>
<feature type="modified residue" description="4-aspartylphosphate" evidence="15">
    <location>
        <position position="773"/>
    </location>
</feature>
<dbReference type="SUPFAM" id="SSF52172">
    <property type="entry name" value="CheY-like"/>
    <property type="match status" value="2"/>
</dbReference>
<feature type="domain" description="Response regulatory" evidence="17">
    <location>
        <begin position="724"/>
        <end position="844"/>
    </location>
</feature>
<dbReference type="InterPro" id="IPR013655">
    <property type="entry name" value="PAS_fold_3"/>
</dbReference>
<evidence type="ECO:0000256" key="6">
    <source>
        <dbReference type="ARBA" id="ARBA00022679"/>
    </source>
</evidence>
<proteinExistence type="predicted"/>
<dbReference type="NCBIfam" id="TIGR00229">
    <property type="entry name" value="sensory_box"/>
    <property type="match status" value="2"/>
</dbReference>
<evidence type="ECO:0000259" key="18">
    <source>
        <dbReference type="PROSITE" id="PS50113"/>
    </source>
</evidence>
<evidence type="ECO:0000256" key="15">
    <source>
        <dbReference type="PROSITE-ProRule" id="PRU00169"/>
    </source>
</evidence>
<feature type="domain" description="HPt" evidence="19">
    <location>
        <begin position="1028"/>
        <end position="1131"/>
    </location>
</feature>
<dbReference type="SUPFAM" id="SSF55785">
    <property type="entry name" value="PYP-like sensor domain (PAS domain)"/>
    <property type="match status" value="2"/>
</dbReference>
<comment type="caution">
    <text evidence="20">The sequence shown here is derived from an EMBL/GenBank/DDBJ whole genome shotgun (WGS) entry which is preliminary data.</text>
</comment>
<dbReference type="InterPro" id="IPR004358">
    <property type="entry name" value="Sig_transdc_His_kin-like_C"/>
</dbReference>
<evidence type="ECO:0000256" key="13">
    <source>
        <dbReference type="ARBA" id="ARBA00023136"/>
    </source>
</evidence>
<dbReference type="Pfam" id="PF02518">
    <property type="entry name" value="HATPase_c"/>
    <property type="match status" value="1"/>
</dbReference>
<dbReference type="InterPro" id="IPR001610">
    <property type="entry name" value="PAC"/>
</dbReference>
<keyword evidence="4" id="KW-1003">Cell membrane</keyword>
<dbReference type="Gene3D" id="3.30.450.20">
    <property type="entry name" value="PAS domain"/>
    <property type="match status" value="2"/>
</dbReference>
<dbReference type="Gene3D" id="1.10.287.130">
    <property type="match status" value="1"/>
</dbReference>
<dbReference type="InterPro" id="IPR005467">
    <property type="entry name" value="His_kinase_dom"/>
</dbReference>
<dbReference type="SMART" id="SM00387">
    <property type="entry name" value="HATPase_c"/>
    <property type="match status" value="1"/>
</dbReference>
<dbReference type="Pfam" id="PF01590">
    <property type="entry name" value="GAF"/>
    <property type="match status" value="1"/>
</dbReference>
<dbReference type="PROSITE" id="PS50109">
    <property type="entry name" value="HIS_KIN"/>
    <property type="match status" value="1"/>
</dbReference>
<evidence type="ECO:0000256" key="12">
    <source>
        <dbReference type="ARBA" id="ARBA00023012"/>
    </source>
</evidence>
<feature type="modified residue" description="Phosphohistidine" evidence="14">
    <location>
        <position position="1067"/>
    </location>
</feature>
<organism evidence="20 21">
    <name type="scientific">Pseudanabaena mucicola FACHB-723</name>
    <dbReference type="NCBI Taxonomy" id="2692860"/>
    <lineage>
        <taxon>Bacteria</taxon>
        <taxon>Bacillati</taxon>
        <taxon>Cyanobacteriota</taxon>
        <taxon>Cyanophyceae</taxon>
        <taxon>Pseudanabaenales</taxon>
        <taxon>Pseudanabaenaceae</taxon>
        <taxon>Pseudanabaena</taxon>
    </lineage>
</organism>
<dbReference type="SMART" id="SM00065">
    <property type="entry name" value="GAF"/>
    <property type="match status" value="1"/>
</dbReference>
<keyword evidence="13" id="KW-0472">Membrane</keyword>
<evidence type="ECO:0000256" key="1">
    <source>
        <dbReference type="ARBA" id="ARBA00000085"/>
    </source>
</evidence>
<accession>A0ABR8A0T9</accession>
<dbReference type="SUPFAM" id="SSF55781">
    <property type="entry name" value="GAF domain-like"/>
    <property type="match status" value="1"/>
</dbReference>
<dbReference type="SMART" id="SM00448">
    <property type="entry name" value="REC"/>
    <property type="match status" value="2"/>
</dbReference>
<feature type="modified residue" description="4-aspartylphosphate" evidence="15">
    <location>
        <position position="929"/>
    </location>
</feature>
<dbReference type="EC" id="2.7.13.3" evidence="3"/>
<keyword evidence="12" id="KW-0902">Two-component regulatory system</keyword>
<dbReference type="InterPro" id="IPR003661">
    <property type="entry name" value="HisK_dim/P_dom"/>
</dbReference>
<keyword evidence="11" id="KW-1133">Transmembrane helix</keyword>
<dbReference type="InterPro" id="IPR011006">
    <property type="entry name" value="CheY-like_superfamily"/>
</dbReference>
<dbReference type="InterPro" id="IPR029016">
    <property type="entry name" value="GAF-like_dom_sf"/>
</dbReference>
<dbReference type="Gene3D" id="3.30.565.10">
    <property type="entry name" value="Histidine kinase-like ATPase, C-terminal domain"/>
    <property type="match status" value="1"/>
</dbReference>
<dbReference type="SUPFAM" id="SSF47226">
    <property type="entry name" value="Histidine-containing phosphotransfer domain, HPT domain"/>
    <property type="match status" value="1"/>
</dbReference>
<evidence type="ECO:0000256" key="3">
    <source>
        <dbReference type="ARBA" id="ARBA00012438"/>
    </source>
</evidence>
<keyword evidence="8" id="KW-0547">Nucleotide-binding</keyword>
<evidence type="ECO:0000256" key="10">
    <source>
        <dbReference type="ARBA" id="ARBA00022840"/>
    </source>
</evidence>
<sequence length="1133" mass="127000">MEPLRLRMLLGLEILQSMRLSDNTQDIFQEVTTKLLNLVQAVHVSIYELDRLAHQNDSQLKITGKVVAEATALDCQPCSSTDIENILSTEYPWGHDIARQIINLDTAGIPRCEFNLAEKFAGKPYLLVPIALTESGGNSFLWGFLTIHQYTDLEEDILHQSWDEDDLLIIQQIVMQLEIMLQKDHRYQKMIQKADEAEQSYATLYRWMEQYRYLVERIPSVSYIAPLDDSLDFAYVSPQLRDLLEIPASEWDISFLRSWFDYIHPDDCDRVKQEIARAVATQRPFCSEYRMISRSGKVIWMRDTAHCGLATDGKTQVVSGSAFDISDRKEIEQTLQKSEAMLAKAQRIAKIGNWEWSVLDDETIWSDELFQMYGRDRALGCPVYEEVLGYYVEEDRPKHDQAVQRAIATGEAYHLELRMPKSDGSYRYIEAIGNAERDEQGRVVRLYGTAQDISDRKLAEQKLAAAKVAESANQAKSEFLAVMSHELRTPMNAVIGMTEILQNTPLSRQQKQYVNTIQQGGEVLLSVINNILDLSRIESGYCELESKPFKLHQCIDEVLELMAARTAEKELELTALVSLDVPSHIISDYTRLRQIIVNLVSNAIKFTGAGEIVIKVNAHLIDPQTNTYELKFDVSDTGIGIAPDAIAKLFKAFSQADSSITRQYGGTGLGLAICKQLCELMGGEIGVSSVVGKGSIFSFSIRAQSVFIPDNKLEEIAAQLQGRNILSINAHTSCQEAIALYTQAWGITTHPVSSPEQAMQYLVNSRFDAVLIDRRLSNPDGSKADGFALAQNIREIFPDVPVILINPVNLMVNEATGSNSVYWGDCITKPISASKLYQSFANIFTPKNTLPLNNSAVSLLADESDHVLYNHDFAKQYPLQILVVEDNPVNQHVLMLMLTNLGYQPDCVSNGKQAVDAIVKHSYDLVFMDIQMAVMDGLTATRHIRQLPQHQPWIIGLSANAFAESRAVALASGMNDYLTKPLQATGLVNALQNSPVINLPERHQTQPIPAREQTLDPQILHTLADSIGKQNLSDLLLTYIEHSAQAVVNMESAFQARDFVKLEAENHSLKGGSATFGADRLLKLCQKLQSICRVIIKNQLKYTNADIKEISIILEDIAAEYDRVAQFLQLDID</sequence>
<dbReference type="CDD" id="cd00156">
    <property type="entry name" value="REC"/>
    <property type="match status" value="1"/>
</dbReference>
<dbReference type="PANTHER" id="PTHR45339">
    <property type="entry name" value="HYBRID SIGNAL TRANSDUCTION HISTIDINE KINASE J"/>
    <property type="match status" value="1"/>
</dbReference>
<gene>
    <name evidence="20" type="ORF">H6F41_16185</name>
</gene>
<keyword evidence="9" id="KW-0418">Kinase</keyword>
<dbReference type="Proteomes" id="UP000642094">
    <property type="component" value="Unassembled WGS sequence"/>
</dbReference>
<dbReference type="Gene3D" id="3.40.50.2300">
    <property type="match status" value="2"/>
</dbReference>
<evidence type="ECO:0000259" key="17">
    <source>
        <dbReference type="PROSITE" id="PS50110"/>
    </source>
</evidence>
<keyword evidence="6" id="KW-0808">Transferase</keyword>
<evidence type="ECO:0000256" key="8">
    <source>
        <dbReference type="ARBA" id="ARBA00022741"/>
    </source>
</evidence>
<dbReference type="InterPro" id="IPR036890">
    <property type="entry name" value="HATPase_C_sf"/>
</dbReference>
<comment type="subcellular location">
    <subcellularLocation>
        <location evidence="2">Cell membrane</location>
        <topology evidence="2">Multi-pass membrane protein</topology>
    </subcellularLocation>
</comment>
<dbReference type="CDD" id="cd00130">
    <property type="entry name" value="PAS"/>
    <property type="match status" value="2"/>
</dbReference>
<dbReference type="InterPro" id="IPR001789">
    <property type="entry name" value="Sig_transdc_resp-reg_receiver"/>
</dbReference>
<dbReference type="InterPro" id="IPR000014">
    <property type="entry name" value="PAS"/>
</dbReference>
<dbReference type="SUPFAM" id="SSF47384">
    <property type="entry name" value="Homodimeric domain of signal transducing histidine kinase"/>
    <property type="match status" value="1"/>
</dbReference>
<dbReference type="EMBL" id="JACJQB010000047">
    <property type="protein sequence ID" value="MBD2189674.1"/>
    <property type="molecule type" value="Genomic_DNA"/>
</dbReference>
<name>A0ABR8A0T9_9CYAN</name>
<dbReference type="RefSeq" id="WP_190404497.1">
    <property type="nucleotide sequence ID" value="NZ_JACJQB010000047.1"/>
</dbReference>
<feature type="domain" description="Response regulatory" evidence="17">
    <location>
        <begin position="880"/>
        <end position="995"/>
    </location>
</feature>
<dbReference type="PRINTS" id="PR00344">
    <property type="entry name" value="BCTRLSENSOR"/>
</dbReference>
<dbReference type="InterPro" id="IPR000700">
    <property type="entry name" value="PAS-assoc_C"/>
</dbReference>
<feature type="domain" description="Histidine kinase" evidence="16">
    <location>
        <begin position="482"/>
        <end position="705"/>
    </location>
</feature>
<evidence type="ECO:0000256" key="9">
    <source>
        <dbReference type="ARBA" id="ARBA00022777"/>
    </source>
</evidence>
<keyword evidence="21" id="KW-1185">Reference proteome</keyword>
<evidence type="ECO:0000256" key="5">
    <source>
        <dbReference type="ARBA" id="ARBA00022553"/>
    </source>
</evidence>
<dbReference type="InterPro" id="IPR008207">
    <property type="entry name" value="Sig_transdc_His_kin_Hpt_dom"/>
</dbReference>
<dbReference type="PROSITE" id="PS50113">
    <property type="entry name" value="PAC"/>
    <property type="match status" value="2"/>
</dbReference>
<dbReference type="CDD" id="cd00088">
    <property type="entry name" value="HPT"/>
    <property type="match status" value="1"/>
</dbReference>
<evidence type="ECO:0000259" key="19">
    <source>
        <dbReference type="PROSITE" id="PS50894"/>
    </source>
</evidence>
<dbReference type="InterPro" id="IPR003594">
    <property type="entry name" value="HATPase_dom"/>
</dbReference>
<dbReference type="Pfam" id="PF08447">
    <property type="entry name" value="PAS_3"/>
    <property type="match status" value="2"/>
</dbReference>
<evidence type="ECO:0000313" key="21">
    <source>
        <dbReference type="Proteomes" id="UP000642094"/>
    </source>
</evidence>
<dbReference type="Pfam" id="PF01627">
    <property type="entry name" value="Hpt"/>
    <property type="match status" value="1"/>
</dbReference>
<dbReference type="CDD" id="cd00082">
    <property type="entry name" value="HisKA"/>
    <property type="match status" value="1"/>
</dbReference>
<evidence type="ECO:0000256" key="11">
    <source>
        <dbReference type="ARBA" id="ARBA00022989"/>
    </source>
</evidence>
<dbReference type="CDD" id="cd16922">
    <property type="entry name" value="HATPase_EvgS-ArcB-TorS-like"/>
    <property type="match status" value="1"/>
</dbReference>
<protein>
    <recommendedName>
        <fullName evidence="3">histidine kinase</fullName>
        <ecNumber evidence="3">2.7.13.3</ecNumber>
    </recommendedName>
</protein>
<dbReference type="InterPro" id="IPR035965">
    <property type="entry name" value="PAS-like_dom_sf"/>
</dbReference>
<dbReference type="SUPFAM" id="SSF55874">
    <property type="entry name" value="ATPase domain of HSP90 chaperone/DNA topoisomerase II/histidine kinase"/>
    <property type="match status" value="1"/>
</dbReference>
<dbReference type="Pfam" id="PF00072">
    <property type="entry name" value="Response_reg"/>
    <property type="match status" value="2"/>
</dbReference>
<keyword evidence="5 15" id="KW-0597">Phosphoprotein</keyword>
<dbReference type="PROSITE" id="PS50110">
    <property type="entry name" value="RESPONSE_REGULATORY"/>
    <property type="match status" value="2"/>
</dbReference>
<dbReference type="InterPro" id="IPR003018">
    <property type="entry name" value="GAF"/>
</dbReference>
<dbReference type="InterPro" id="IPR036097">
    <property type="entry name" value="HisK_dim/P_sf"/>
</dbReference>
<dbReference type="Gene3D" id="3.30.450.40">
    <property type="match status" value="1"/>
</dbReference>
<dbReference type="SMART" id="SM00086">
    <property type="entry name" value="PAC"/>
    <property type="match status" value="2"/>
</dbReference>
<dbReference type="PROSITE" id="PS50894">
    <property type="entry name" value="HPT"/>
    <property type="match status" value="1"/>
</dbReference>
<dbReference type="Pfam" id="PF00512">
    <property type="entry name" value="HisKA"/>
    <property type="match status" value="1"/>
</dbReference>
<feature type="domain" description="PAC" evidence="18">
    <location>
        <begin position="413"/>
        <end position="465"/>
    </location>
</feature>
<evidence type="ECO:0000259" key="16">
    <source>
        <dbReference type="PROSITE" id="PS50109"/>
    </source>
</evidence>
<evidence type="ECO:0000256" key="2">
    <source>
        <dbReference type="ARBA" id="ARBA00004651"/>
    </source>
</evidence>
<keyword evidence="7" id="KW-0812">Transmembrane</keyword>
<dbReference type="InterPro" id="IPR036641">
    <property type="entry name" value="HPT_dom_sf"/>
</dbReference>
<reference evidence="20 21" key="1">
    <citation type="journal article" date="2020" name="ISME J.">
        <title>Comparative genomics reveals insights into cyanobacterial evolution and habitat adaptation.</title>
        <authorList>
            <person name="Chen M.Y."/>
            <person name="Teng W.K."/>
            <person name="Zhao L."/>
            <person name="Hu C.X."/>
            <person name="Zhou Y.K."/>
            <person name="Han B.P."/>
            <person name="Song L.R."/>
            <person name="Shu W.S."/>
        </authorList>
    </citation>
    <scope>NUCLEOTIDE SEQUENCE [LARGE SCALE GENOMIC DNA]</scope>
    <source>
        <strain evidence="20 21">FACHB-723</strain>
    </source>
</reference>